<proteinExistence type="predicted"/>
<dbReference type="EMBL" id="OE180626">
    <property type="protein sequence ID" value="CAD7571648.1"/>
    <property type="molecule type" value="Genomic_DNA"/>
</dbReference>
<protein>
    <submittedName>
        <fullName evidence="1">(California timema) hypothetical protein</fullName>
    </submittedName>
</protein>
<dbReference type="AlphaFoldDB" id="A0A7R9J2M4"/>
<evidence type="ECO:0000313" key="1">
    <source>
        <dbReference type="EMBL" id="CAD7571648.1"/>
    </source>
</evidence>
<reference evidence="1" key="1">
    <citation type="submission" date="2020-11" db="EMBL/GenBank/DDBJ databases">
        <authorList>
            <person name="Tran Van P."/>
        </authorList>
    </citation>
    <scope>NUCLEOTIDE SEQUENCE</scope>
</reference>
<organism evidence="1">
    <name type="scientific">Timema californicum</name>
    <name type="common">California timema</name>
    <name type="synonym">Walking stick</name>
    <dbReference type="NCBI Taxonomy" id="61474"/>
    <lineage>
        <taxon>Eukaryota</taxon>
        <taxon>Metazoa</taxon>
        <taxon>Ecdysozoa</taxon>
        <taxon>Arthropoda</taxon>
        <taxon>Hexapoda</taxon>
        <taxon>Insecta</taxon>
        <taxon>Pterygota</taxon>
        <taxon>Neoptera</taxon>
        <taxon>Polyneoptera</taxon>
        <taxon>Phasmatodea</taxon>
        <taxon>Timematodea</taxon>
        <taxon>Timematoidea</taxon>
        <taxon>Timematidae</taxon>
        <taxon>Timema</taxon>
    </lineage>
</organism>
<name>A0A7R9J2M4_TIMCA</name>
<sequence>MALDQVMPADNVAEFDALESLCQCSGGEIDGGCGGRSISSLKSGCISKLESPTITVPYESPPRVEVVEYGAPCSCARGIVHGAIITRRGHAVALRESEAKPYPFTERRIETLYVIVWQPASLPYSVEVPKRPPPPKRYEYAYQVLVPEVPIPERPCQAYGYTVEIPAPTKRERYLSGLVAHVDKVLVPRAPCETSYDYDSNVESTTIGELGLFGSGDERCAEQREYIEDRDYGCSGGCKGSIIYGDQGGYRSGYSRSSGFGVSGSISGDFVSHGSKFGDISHGGQNYE</sequence>
<accession>A0A7R9J2M4</accession>
<gene>
    <name evidence="1" type="ORF">TCMB3V08_LOCUS4318</name>
</gene>